<proteinExistence type="predicted"/>
<gene>
    <name evidence="1" type="ORF">B4N89_13550</name>
</gene>
<dbReference type="OrthoDB" id="4285611at2"/>
<dbReference type="Proteomes" id="UP000190037">
    <property type="component" value="Unassembled WGS sequence"/>
</dbReference>
<keyword evidence="2" id="KW-1185">Reference proteome</keyword>
<dbReference type="EMBL" id="MWQN01000001">
    <property type="protein sequence ID" value="OPC81825.1"/>
    <property type="molecule type" value="Genomic_DNA"/>
</dbReference>
<accession>A0A1T3NYK6</accession>
<dbReference type="RefSeq" id="WP_078976098.1">
    <property type="nucleotide sequence ID" value="NZ_MWQN01000001.1"/>
</dbReference>
<organism evidence="1 2">
    <name type="scientific">Embleya scabrispora</name>
    <dbReference type="NCBI Taxonomy" id="159449"/>
    <lineage>
        <taxon>Bacteria</taxon>
        <taxon>Bacillati</taxon>
        <taxon>Actinomycetota</taxon>
        <taxon>Actinomycetes</taxon>
        <taxon>Kitasatosporales</taxon>
        <taxon>Streptomycetaceae</taxon>
        <taxon>Embleya</taxon>
    </lineage>
</organism>
<reference evidence="1 2" key="1">
    <citation type="submission" date="2017-03" db="EMBL/GenBank/DDBJ databases">
        <title>Draft genome sequence of Streptomyces scabrisporus NF3, endophyte isolated from Amphipterygium adstringens.</title>
        <authorList>
            <person name="Vazquez M."/>
            <person name="Ceapa C.D."/>
            <person name="Rodriguez Luna D."/>
            <person name="Sanchez Esquivel S."/>
        </authorList>
    </citation>
    <scope>NUCLEOTIDE SEQUENCE [LARGE SCALE GENOMIC DNA]</scope>
    <source>
        <strain evidence="1 2">NF3</strain>
    </source>
</reference>
<dbReference type="STRING" id="159449.B4N89_13550"/>
<protein>
    <submittedName>
        <fullName evidence="1">Uncharacterized protein</fullName>
    </submittedName>
</protein>
<evidence type="ECO:0000313" key="1">
    <source>
        <dbReference type="EMBL" id="OPC81825.1"/>
    </source>
</evidence>
<dbReference type="AlphaFoldDB" id="A0A1T3NYK6"/>
<name>A0A1T3NYK6_9ACTN</name>
<evidence type="ECO:0000313" key="2">
    <source>
        <dbReference type="Proteomes" id="UP000190037"/>
    </source>
</evidence>
<sequence>MTAARPFRIITAGGRILHGAQLPLSGRCFAEDETTGPITAATSTEALLDAYPGARIEWIGTQPDES</sequence>
<comment type="caution">
    <text evidence="1">The sequence shown here is derived from an EMBL/GenBank/DDBJ whole genome shotgun (WGS) entry which is preliminary data.</text>
</comment>